<evidence type="ECO:0000256" key="3">
    <source>
        <dbReference type="ARBA" id="ARBA00022448"/>
    </source>
</evidence>
<evidence type="ECO:0000256" key="5">
    <source>
        <dbReference type="ARBA" id="ARBA00022519"/>
    </source>
</evidence>
<keyword evidence="4" id="KW-1003">Cell membrane</keyword>
<accession>C8PEV8</accession>
<dbReference type="OrthoDB" id="9798629at2"/>
<dbReference type="eggNOG" id="COG0848">
    <property type="taxonomic scope" value="Bacteria"/>
</dbReference>
<evidence type="ECO:0000313" key="12">
    <source>
        <dbReference type="EMBL" id="EEV18586.1"/>
    </source>
</evidence>
<dbReference type="STRING" id="824.CGRAC_0387"/>
<dbReference type="Gene3D" id="3.30.420.270">
    <property type="match status" value="1"/>
</dbReference>
<reference evidence="12 13" key="1">
    <citation type="submission" date="2009-07" db="EMBL/GenBank/DDBJ databases">
        <authorList>
            <person name="Madupu R."/>
            <person name="Sebastian Y."/>
            <person name="Durkin A.S."/>
            <person name="Torralba M."/>
            <person name="Methe B."/>
            <person name="Sutton G.G."/>
            <person name="Strausberg R.L."/>
            <person name="Nelson K.E."/>
        </authorList>
    </citation>
    <scope>NUCLEOTIDE SEQUENCE [LARGE SCALE GENOMIC DNA]</scope>
    <source>
        <strain evidence="12 13">RM3268</strain>
    </source>
</reference>
<keyword evidence="9 11" id="KW-0472">Membrane</keyword>
<keyword evidence="3 10" id="KW-0813">Transport</keyword>
<keyword evidence="8 11" id="KW-1133">Transmembrane helix</keyword>
<dbReference type="GO" id="GO:0015031">
    <property type="term" value="P:protein transport"/>
    <property type="evidence" value="ECO:0007669"/>
    <property type="project" value="UniProtKB-KW"/>
</dbReference>
<name>C8PEV8_9BACT</name>
<dbReference type="Pfam" id="PF02472">
    <property type="entry name" value="ExbD"/>
    <property type="match status" value="1"/>
</dbReference>
<dbReference type="EMBL" id="ACYG01000009">
    <property type="protein sequence ID" value="EEV18586.1"/>
    <property type="molecule type" value="Genomic_DNA"/>
</dbReference>
<evidence type="ECO:0000256" key="11">
    <source>
        <dbReference type="SAM" id="Phobius"/>
    </source>
</evidence>
<protein>
    <submittedName>
        <fullName evidence="12">Transport energizing protein, ExbD/TolR family</fullName>
    </submittedName>
</protein>
<dbReference type="GO" id="GO:0022857">
    <property type="term" value="F:transmembrane transporter activity"/>
    <property type="evidence" value="ECO:0007669"/>
    <property type="project" value="InterPro"/>
</dbReference>
<evidence type="ECO:0000256" key="9">
    <source>
        <dbReference type="ARBA" id="ARBA00023136"/>
    </source>
</evidence>
<dbReference type="GO" id="GO:0005886">
    <property type="term" value="C:plasma membrane"/>
    <property type="evidence" value="ECO:0007669"/>
    <property type="project" value="UniProtKB-SubCell"/>
</dbReference>
<proteinExistence type="inferred from homology"/>
<evidence type="ECO:0000256" key="8">
    <source>
        <dbReference type="ARBA" id="ARBA00022989"/>
    </source>
</evidence>
<sequence>MYNFDENPELNITPLVDIMLVLLAILMVAQTAIIYDEKIELPSGSKAQVSENTAEFLLVRIGEDRKVYIDKSSMSLAEFPDNLVLLKGTGKYSLEKPVYIQADKRLVYDDVMFVLKSLKQAGFTKVALQTNG</sequence>
<gene>
    <name evidence="12" type="ORF">CAMGR0001_2597</name>
</gene>
<keyword evidence="7 10" id="KW-0653">Protein transport</keyword>
<keyword evidence="6 10" id="KW-0812">Transmembrane</keyword>
<evidence type="ECO:0000256" key="7">
    <source>
        <dbReference type="ARBA" id="ARBA00022927"/>
    </source>
</evidence>
<evidence type="ECO:0000256" key="6">
    <source>
        <dbReference type="ARBA" id="ARBA00022692"/>
    </source>
</evidence>
<comment type="subcellular location">
    <subcellularLocation>
        <location evidence="1">Cell inner membrane</location>
        <topology evidence="1">Single-pass type II membrane protein</topology>
    </subcellularLocation>
    <subcellularLocation>
        <location evidence="10">Cell membrane</location>
        <topology evidence="10">Single-pass type II membrane protein</topology>
    </subcellularLocation>
</comment>
<keyword evidence="5" id="KW-0997">Cell inner membrane</keyword>
<keyword evidence="13" id="KW-1185">Reference proteome</keyword>
<evidence type="ECO:0000256" key="10">
    <source>
        <dbReference type="RuleBase" id="RU003879"/>
    </source>
</evidence>
<evidence type="ECO:0000256" key="4">
    <source>
        <dbReference type="ARBA" id="ARBA00022475"/>
    </source>
</evidence>
<dbReference type="Proteomes" id="UP000005709">
    <property type="component" value="Unassembled WGS sequence"/>
</dbReference>
<dbReference type="PANTHER" id="PTHR30558">
    <property type="entry name" value="EXBD MEMBRANE COMPONENT OF PMF-DRIVEN MACROMOLECULE IMPORT SYSTEM"/>
    <property type="match status" value="1"/>
</dbReference>
<evidence type="ECO:0000313" key="13">
    <source>
        <dbReference type="Proteomes" id="UP000005709"/>
    </source>
</evidence>
<dbReference type="PANTHER" id="PTHR30558:SF12">
    <property type="entry name" value="BIOPOLYMER TRANSPORT PROTEIN EXBD"/>
    <property type="match status" value="1"/>
</dbReference>
<dbReference type="InterPro" id="IPR003400">
    <property type="entry name" value="ExbD"/>
</dbReference>
<comment type="similarity">
    <text evidence="2 10">Belongs to the ExbD/TolR family.</text>
</comment>
<organism evidence="12 13">
    <name type="scientific">Campylobacter gracilis RM3268</name>
    <dbReference type="NCBI Taxonomy" id="553220"/>
    <lineage>
        <taxon>Bacteria</taxon>
        <taxon>Pseudomonadati</taxon>
        <taxon>Campylobacterota</taxon>
        <taxon>Epsilonproteobacteria</taxon>
        <taxon>Campylobacterales</taxon>
        <taxon>Campylobacteraceae</taxon>
        <taxon>Campylobacter</taxon>
    </lineage>
</organism>
<dbReference type="AlphaFoldDB" id="C8PEV8"/>
<feature type="transmembrane region" description="Helical" evidence="11">
    <location>
        <begin position="12"/>
        <end position="35"/>
    </location>
</feature>
<comment type="caution">
    <text evidence="12">The sequence shown here is derived from an EMBL/GenBank/DDBJ whole genome shotgun (WGS) entry which is preliminary data.</text>
</comment>
<evidence type="ECO:0000256" key="1">
    <source>
        <dbReference type="ARBA" id="ARBA00004249"/>
    </source>
</evidence>
<evidence type="ECO:0000256" key="2">
    <source>
        <dbReference type="ARBA" id="ARBA00005811"/>
    </source>
</evidence>
<dbReference type="RefSeq" id="WP_005869629.1">
    <property type="nucleotide sequence ID" value="NZ_ACYG01000009.1"/>
</dbReference>